<feature type="compositionally biased region" description="Polar residues" evidence="1">
    <location>
        <begin position="154"/>
        <end position="170"/>
    </location>
</feature>
<accession>I3UFH6</accession>
<dbReference type="AlphaFoldDB" id="I3UFH6"/>
<evidence type="ECO:0000313" key="3">
    <source>
        <dbReference type="EMBL" id="AFK63764.1"/>
    </source>
</evidence>
<reference evidence="4" key="2">
    <citation type="journal article" date="2013" name="PLoS ONE">
        <title>Genome implosion elicits host-confinement in Alcaligenaceae: evidence from the comparative genomics of Tetrathiobacter kashmirensis, a pathogen in the making.</title>
        <authorList>
            <person name="Ghosh W."/>
            <person name="Alam M."/>
            <person name="Roy C."/>
            <person name="Pyne P."/>
            <person name="George A."/>
            <person name="Chakraborty R."/>
            <person name="Majumder S."/>
            <person name="Agarwal A."/>
            <person name="Chakraborty S."/>
            <person name="Majumdar S."/>
            <person name="Gupta S.K."/>
        </authorList>
    </citation>
    <scope>NUCLEOTIDE SEQUENCE [LARGE SCALE GENOMIC DNA]</scope>
    <source>
        <strain evidence="4">WT001</strain>
    </source>
</reference>
<dbReference type="InterPro" id="IPR052952">
    <property type="entry name" value="MFS-Transporter"/>
</dbReference>
<protein>
    <submittedName>
        <fullName evidence="3">Major facilitator superfamily transporter</fullName>
    </submittedName>
</protein>
<keyword evidence="2" id="KW-0812">Transmembrane</keyword>
<feature type="transmembrane region" description="Helical" evidence="2">
    <location>
        <begin position="57"/>
        <end position="78"/>
    </location>
</feature>
<dbReference type="InterPro" id="IPR036259">
    <property type="entry name" value="MFS_trans_sf"/>
</dbReference>
<reference evidence="3 4" key="1">
    <citation type="journal article" date="2011" name="J. Bacteriol.">
        <title>Whole-genome shotgun sequencing of the sulfur-oxidizing chemoautotroph Tetrathiobacter kashmirensis.</title>
        <authorList>
            <person name="Ghosh W."/>
            <person name="George A."/>
            <person name="Agarwal A."/>
            <person name="Raj P."/>
            <person name="Alam M."/>
            <person name="Pyne P."/>
            <person name="Das Gupta S.K."/>
        </authorList>
    </citation>
    <scope>NUCLEOTIDE SEQUENCE [LARGE SCALE GENOMIC DNA]</scope>
    <source>
        <strain evidence="3 4">WT001</strain>
    </source>
</reference>
<dbReference type="Gene3D" id="1.20.1250.20">
    <property type="entry name" value="MFS general substrate transporter like domains"/>
    <property type="match status" value="1"/>
</dbReference>
<dbReference type="Proteomes" id="UP000005267">
    <property type="component" value="Chromosome"/>
</dbReference>
<dbReference type="EMBL" id="CP003555">
    <property type="protein sequence ID" value="AFK63764.1"/>
    <property type="molecule type" value="Genomic_DNA"/>
</dbReference>
<sequence length="170" mass="18123">MTAILMAFTILTQLSVNRALKRFGWGPVLATGLLSLGAPAILQATSSELPVILLSSAVRGIGFGILTVGGATAIALLVPAARRGAAVGIYGLAVAGHNLYLYHRRLYLNSIWANSWLRCSLPCPYWACTGHIPLAVCSMNTPGRKIRPPHTRSRTANPPSGSSPLSCYRW</sequence>
<dbReference type="PANTHER" id="PTHR23527">
    <property type="entry name" value="BLL3282 PROTEIN"/>
    <property type="match status" value="1"/>
</dbReference>
<dbReference type="STRING" id="1036672.TKWG_19920"/>
<keyword evidence="2" id="KW-0472">Membrane</keyword>
<dbReference type="SUPFAM" id="SSF103473">
    <property type="entry name" value="MFS general substrate transporter"/>
    <property type="match status" value="1"/>
</dbReference>
<dbReference type="HOGENOM" id="CLU_1567376_0_0_4"/>
<dbReference type="KEGG" id="aka:TKWG_19920"/>
<gene>
    <name evidence="3" type="ordered locus">TKWG_19920</name>
</gene>
<evidence type="ECO:0000313" key="4">
    <source>
        <dbReference type="Proteomes" id="UP000005267"/>
    </source>
</evidence>
<dbReference type="PANTHER" id="PTHR23527:SF1">
    <property type="entry name" value="BLL3282 PROTEIN"/>
    <property type="match status" value="1"/>
</dbReference>
<keyword evidence="2" id="KW-1133">Transmembrane helix</keyword>
<evidence type="ECO:0000256" key="1">
    <source>
        <dbReference type="SAM" id="MobiDB-lite"/>
    </source>
</evidence>
<feature type="transmembrane region" description="Helical" evidence="2">
    <location>
        <begin position="28"/>
        <end position="45"/>
    </location>
</feature>
<evidence type="ECO:0000256" key="2">
    <source>
        <dbReference type="SAM" id="Phobius"/>
    </source>
</evidence>
<feature type="region of interest" description="Disordered" evidence="1">
    <location>
        <begin position="146"/>
        <end position="170"/>
    </location>
</feature>
<proteinExistence type="predicted"/>
<name>I3UFH6_ADVKW</name>
<organism evidence="3 4">
    <name type="scientific">Advenella kashmirensis (strain DSM 17095 / LMG 22695 / WT001)</name>
    <name type="common">Tetrathiobacter kashmirensis</name>
    <dbReference type="NCBI Taxonomy" id="1036672"/>
    <lineage>
        <taxon>Bacteria</taxon>
        <taxon>Pseudomonadati</taxon>
        <taxon>Pseudomonadota</taxon>
        <taxon>Betaproteobacteria</taxon>
        <taxon>Burkholderiales</taxon>
        <taxon>Alcaligenaceae</taxon>
    </lineage>
</organism>
<keyword evidence="4" id="KW-1185">Reference proteome</keyword>